<evidence type="ECO:0000256" key="3">
    <source>
        <dbReference type="ARBA" id="ARBA00023163"/>
    </source>
</evidence>
<name>A0ABP8WZJ0_9PSEU</name>
<dbReference type="Pfam" id="PF00532">
    <property type="entry name" value="Peripla_BP_1"/>
    <property type="match status" value="1"/>
</dbReference>
<dbReference type="Gene3D" id="3.40.50.2300">
    <property type="match status" value="2"/>
</dbReference>
<dbReference type="PANTHER" id="PTHR30146:SF109">
    <property type="entry name" value="HTH-TYPE TRANSCRIPTIONAL REGULATOR GALS"/>
    <property type="match status" value="1"/>
</dbReference>
<dbReference type="Proteomes" id="UP001500325">
    <property type="component" value="Unassembled WGS sequence"/>
</dbReference>
<evidence type="ECO:0000313" key="7">
    <source>
        <dbReference type="Proteomes" id="UP001500325"/>
    </source>
</evidence>
<dbReference type="InterPro" id="IPR028082">
    <property type="entry name" value="Peripla_BP_I"/>
</dbReference>
<keyword evidence="1" id="KW-0805">Transcription regulation</keyword>
<evidence type="ECO:0000313" key="6">
    <source>
        <dbReference type="EMBL" id="GAA4697286.1"/>
    </source>
</evidence>
<feature type="region of interest" description="Disordered" evidence="4">
    <location>
        <begin position="99"/>
        <end position="141"/>
    </location>
</feature>
<keyword evidence="3" id="KW-0804">Transcription</keyword>
<keyword evidence="2" id="KW-0238">DNA-binding</keyword>
<accession>A0ABP8WZJ0</accession>
<dbReference type="PANTHER" id="PTHR30146">
    <property type="entry name" value="LACI-RELATED TRANSCRIPTIONAL REPRESSOR"/>
    <property type="match status" value="1"/>
</dbReference>
<dbReference type="InterPro" id="IPR001761">
    <property type="entry name" value="Peripla_BP/Lac1_sug-bd_dom"/>
</dbReference>
<keyword evidence="7" id="KW-1185">Reference proteome</keyword>
<organism evidence="6 7">
    <name type="scientific">Pseudonocardia yuanmonensis</name>
    <dbReference type="NCBI Taxonomy" id="1095914"/>
    <lineage>
        <taxon>Bacteria</taxon>
        <taxon>Bacillati</taxon>
        <taxon>Actinomycetota</taxon>
        <taxon>Actinomycetes</taxon>
        <taxon>Pseudonocardiales</taxon>
        <taxon>Pseudonocardiaceae</taxon>
        <taxon>Pseudonocardia</taxon>
    </lineage>
</organism>
<dbReference type="EMBL" id="BAABIC010000013">
    <property type="protein sequence ID" value="GAA4697286.1"/>
    <property type="molecule type" value="Genomic_DNA"/>
</dbReference>
<evidence type="ECO:0000256" key="2">
    <source>
        <dbReference type="ARBA" id="ARBA00023125"/>
    </source>
</evidence>
<evidence type="ECO:0000259" key="5">
    <source>
        <dbReference type="Pfam" id="PF00532"/>
    </source>
</evidence>
<dbReference type="SUPFAM" id="SSF53822">
    <property type="entry name" value="Periplasmic binding protein-like I"/>
    <property type="match status" value="1"/>
</dbReference>
<comment type="caution">
    <text evidence="6">The sequence shown here is derived from an EMBL/GenBank/DDBJ whole genome shotgun (WGS) entry which is preliminary data.</text>
</comment>
<evidence type="ECO:0000256" key="1">
    <source>
        <dbReference type="ARBA" id="ARBA00023015"/>
    </source>
</evidence>
<sequence length="141" mass="14957">MGPTPGSGLSGLPCAALVLVSPEMGNHDLAAISRRVPTVLVGSELHAESVDSVRADDRRGIALAVEHLVAAGHRDIHYVDGGRAIMSDTRREGYLEAMAATGSPRMPGSCRGTPTRSPVSPRPPTCWPPPNGRRRSWRTTT</sequence>
<gene>
    <name evidence="6" type="ORF">GCM10023215_39350</name>
</gene>
<feature type="domain" description="Periplasmic binding protein/LacI sugar binding" evidence="5">
    <location>
        <begin position="16"/>
        <end position="103"/>
    </location>
</feature>
<proteinExistence type="predicted"/>
<feature type="compositionally biased region" description="Pro residues" evidence="4">
    <location>
        <begin position="120"/>
        <end position="131"/>
    </location>
</feature>
<feature type="compositionally biased region" description="Basic residues" evidence="4">
    <location>
        <begin position="132"/>
        <end position="141"/>
    </location>
</feature>
<reference evidence="7" key="1">
    <citation type="journal article" date="2019" name="Int. J. Syst. Evol. Microbiol.">
        <title>The Global Catalogue of Microorganisms (GCM) 10K type strain sequencing project: providing services to taxonomists for standard genome sequencing and annotation.</title>
        <authorList>
            <consortium name="The Broad Institute Genomics Platform"/>
            <consortium name="The Broad Institute Genome Sequencing Center for Infectious Disease"/>
            <person name="Wu L."/>
            <person name="Ma J."/>
        </authorList>
    </citation>
    <scope>NUCLEOTIDE SEQUENCE [LARGE SCALE GENOMIC DNA]</scope>
    <source>
        <strain evidence="7">JCM 18055</strain>
    </source>
</reference>
<evidence type="ECO:0000256" key="4">
    <source>
        <dbReference type="SAM" id="MobiDB-lite"/>
    </source>
</evidence>
<protein>
    <recommendedName>
        <fullName evidence="5">Periplasmic binding protein/LacI sugar binding domain-containing protein</fullName>
    </recommendedName>
</protein>